<feature type="repeat" description="WD" evidence="3">
    <location>
        <begin position="847"/>
        <end position="878"/>
    </location>
</feature>
<dbReference type="EMBL" id="BONQ01000050">
    <property type="protein sequence ID" value="GIG45199.1"/>
    <property type="molecule type" value="Genomic_DNA"/>
</dbReference>
<proteinExistence type="predicted"/>
<feature type="compositionally biased region" description="Low complexity" evidence="4">
    <location>
        <begin position="803"/>
        <end position="813"/>
    </location>
</feature>
<dbReference type="Proteomes" id="UP000660611">
    <property type="component" value="Unassembled WGS sequence"/>
</dbReference>
<name>A0A919PK34_9ACTN</name>
<evidence type="ECO:0000256" key="4">
    <source>
        <dbReference type="SAM" id="MobiDB-lite"/>
    </source>
</evidence>
<dbReference type="Pfam" id="PF13365">
    <property type="entry name" value="Trypsin_2"/>
    <property type="match status" value="1"/>
</dbReference>
<dbReference type="PROSITE" id="PS50082">
    <property type="entry name" value="WD_REPEATS_2"/>
    <property type="match status" value="12"/>
</dbReference>
<dbReference type="SUPFAM" id="SSF52540">
    <property type="entry name" value="P-loop containing nucleoside triphosphate hydrolases"/>
    <property type="match status" value="1"/>
</dbReference>
<feature type="repeat" description="WD" evidence="3">
    <location>
        <begin position="1251"/>
        <end position="1284"/>
    </location>
</feature>
<protein>
    <recommendedName>
        <fullName evidence="5">Novel STAND NTPase 1 domain-containing protein</fullName>
    </recommendedName>
</protein>
<dbReference type="PRINTS" id="PR00320">
    <property type="entry name" value="GPROTEINBRPT"/>
</dbReference>
<organism evidence="6 7">
    <name type="scientific">Dactylosporangium siamense</name>
    <dbReference type="NCBI Taxonomy" id="685454"/>
    <lineage>
        <taxon>Bacteria</taxon>
        <taxon>Bacillati</taxon>
        <taxon>Actinomycetota</taxon>
        <taxon>Actinomycetes</taxon>
        <taxon>Micromonosporales</taxon>
        <taxon>Micromonosporaceae</taxon>
        <taxon>Dactylosporangium</taxon>
    </lineage>
</organism>
<dbReference type="SUPFAM" id="SSF50494">
    <property type="entry name" value="Trypsin-like serine proteases"/>
    <property type="match status" value="1"/>
</dbReference>
<dbReference type="SUPFAM" id="SSF50978">
    <property type="entry name" value="WD40 repeat-like"/>
    <property type="match status" value="1"/>
</dbReference>
<feature type="repeat" description="WD" evidence="3">
    <location>
        <begin position="1167"/>
        <end position="1199"/>
    </location>
</feature>
<dbReference type="Gene3D" id="2.40.10.120">
    <property type="match status" value="1"/>
</dbReference>
<feature type="repeat" description="WD" evidence="3">
    <location>
        <begin position="933"/>
        <end position="965"/>
    </location>
</feature>
<feature type="repeat" description="WD" evidence="3">
    <location>
        <begin position="892"/>
        <end position="931"/>
    </location>
</feature>
<dbReference type="SUPFAM" id="SSF50998">
    <property type="entry name" value="Quinoprotein alcohol dehydrogenase-like"/>
    <property type="match status" value="1"/>
</dbReference>
<comment type="caution">
    <text evidence="6">The sequence shown here is derived from an EMBL/GenBank/DDBJ whole genome shotgun (WGS) entry which is preliminary data.</text>
</comment>
<dbReference type="InterPro" id="IPR015943">
    <property type="entry name" value="WD40/YVTN_repeat-like_dom_sf"/>
</dbReference>
<feature type="region of interest" description="Disordered" evidence="4">
    <location>
        <begin position="799"/>
        <end position="820"/>
    </location>
</feature>
<evidence type="ECO:0000256" key="2">
    <source>
        <dbReference type="ARBA" id="ARBA00022737"/>
    </source>
</evidence>
<dbReference type="InterPro" id="IPR009003">
    <property type="entry name" value="Peptidase_S1_PA"/>
</dbReference>
<dbReference type="Pfam" id="PF20703">
    <property type="entry name" value="nSTAND1"/>
    <property type="match status" value="1"/>
</dbReference>
<dbReference type="PROSITE" id="PS00678">
    <property type="entry name" value="WD_REPEATS_1"/>
    <property type="match status" value="1"/>
</dbReference>
<dbReference type="Gene3D" id="2.130.10.10">
    <property type="entry name" value="YVTN repeat-like/Quinoprotein amine dehydrogenase"/>
    <property type="match status" value="4"/>
</dbReference>
<feature type="repeat" description="WD" evidence="3">
    <location>
        <begin position="1042"/>
        <end position="1074"/>
    </location>
</feature>
<dbReference type="CDD" id="cd00200">
    <property type="entry name" value="WD40"/>
    <property type="match status" value="2"/>
</dbReference>
<dbReference type="InterPro" id="IPR019775">
    <property type="entry name" value="WD40_repeat_CS"/>
</dbReference>
<dbReference type="SMART" id="SM00320">
    <property type="entry name" value="WD40"/>
    <property type="match status" value="12"/>
</dbReference>
<dbReference type="PANTHER" id="PTHR19848">
    <property type="entry name" value="WD40 REPEAT PROTEIN"/>
    <property type="match status" value="1"/>
</dbReference>
<dbReference type="InterPro" id="IPR011047">
    <property type="entry name" value="Quinoprotein_ADH-like_sf"/>
</dbReference>
<gene>
    <name evidence="6" type="ORF">Dsi01nite_032400</name>
</gene>
<dbReference type="InterPro" id="IPR049052">
    <property type="entry name" value="nSTAND1"/>
</dbReference>
<keyword evidence="7" id="KW-1185">Reference proteome</keyword>
<dbReference type="PROSITE" id="PS50294">
    <property type="entry name" value="WD_REPEATS_REGION"/>
    <property type="match status" value="8"/>
</dbReference>
<feature type="repeat" description="WD" evidence="3">
    <location>
        <begin position="1124"/>
        <end position="1165"/>
    </location>
</feature>
<sequence>MTADLDAAVVRIVDRAGRTAGAGFAVDGLVVTCAHVVRDARSGPGEEVSVAFGGTVTTGTVLEDAWRGTDHDDIAVVRVAAWPDGLRALTLSSSDGAAGAAIRTRGFPDASAVHGLYGEGVVIGTVREPDTGRPVLQIERGGSVTTGFSGGPVLDLATGHVIGMVHSITSGDAYQRQIQTILATPTEAIRAACPQLRLIDVCPYQSLDAFVEERSRFFHGRDAFIELMLEQLRRQPRFLTVLGPSGSGKSSVVRAGLLAAVGRGQIPRLAAFERIVTRPATADELDRLLSADPHPGGILLVLDQFEEIFLESGARRAGVIDRLCRLLDGPASVCVVLVMRDDFYSRLAAEAPALIRWVERGLVNIPARLTGAELTAIVREPARSVHLRFEAGLAEAIVDDAIEASPGDRTGDGGAHSMVLPLLEFTVTQLWQQRVDGELRWQPYRDNGRVAGALTGWADDAVRALPPDLLGVARAMFTSLVHLGDQRTGLPDSRRRRRLAELYRTDEQRPRLDAVLAVMTSRRLLVTAADADGAETVELIHDVLLREWAWLRAWLAEDRTFLTWRQQLESWVAAWTAGGSADGRLLRGDDLAVAQAHLAERPDDIEATARQFIARSGAVWEHEQLEREAVRRTLDEAETARVERSLRDRSAGVARLVPTEPVRGLAGAVELLRANLSMLPGTTPLGPVLAALRLATGRSRELRVLPVGATVRAVAFSPDGRCFVTGGDDRLVRLWRSDGEPLLEPLEGHRDSVTALAFRADGLAFASGGEDGAVSTWSRDGRHLGDRDLATAVRGLGFTGGSDPQPVAAGAGPDPDPTTSVVVDPRSDWRAGGTLGGTIWVPRQRIPFAHEGFIAVLAYHPQRRIVASGGAGGVIRLWTRDGDMLRPLGLAWQAHEDAVHCLAFGDDFLVSGSADGAVRLWDIDTRRPVCDPLLGHTAAVTAVAASPDGTRVVSGGADRMLRLWQWRDPDADPDAAAPAGERLFGSGRWDPHGLQLAPAERRHREHIYRLAISPDGRWLATVSDDRTVRLSDVAGTGPVRVFTGHEAGLRTVRFSPDGRTIASAGTDGTVRLWDRAGNATLGPFPRTAAVQALAFAPGGELIAAGASDGTVRVADLVTGRVTATAPDPAAVTELLFDPTGERLYSAHDNGLVRIWSGTTAEPVAPTFASHDGAVRALAAAPSTGLLATGGDDRLVRLWDAAGHPVGEPFIGHEGAILDLAFTPDGTMLLSAARDGTIRLWALDGTQLGDPLEGHAPWATSVVTTPDGAVALSVGSDGTLRRWRLGDWRTWLTEGCGRLRRHPLLALPANEALRDFCARLEADPEGAFVVDPYEVPRPTLPTVG</sequence>
<dbReference type="InterPro" id="IPR036322">
    <property type="entry name" value="WD40_repeat_dom_sf"/>
</dbReference>
<dbReference type="Pfam" id="PF00400">
    <property type="entry name" value="WD40"/>
    <property type="match status" value="12"/>
</dbReference>
<feature type="repeat" description="WD" evidence="3">
    <location>
        <begin position="1209"/>
        <end position="1240"/>
    </location>
</feature>
<evidence type="ECO:0000313" key="6">
    <source>
        <dbReference type="EMBL" id="GIG45199.1"/>
    </source>
</evidence>
<keyword evidence="1 3" id="KW-0853">WD repeat</keyword>
<evidence type="ECO:0000259" key="5">
    <source>
        <dbReference type="Pfam" id="PF20703"/>
    </source>
</evidence>
<feature type="repeat" description="WD" evidence="3">
    <location>
        <begin position="746"/>
        <end position="778"/>
    </location>
</feature>
<feature type="domain" description="Novel STAND NTPase 1" evidence="5">
    <location>
        <begin position="203"/>
        <end position="581"/>
    </location>
</feature>
<accession>A0A919PK34</accession>
<evidence type="ECO:0000256" key="3">
    <source>
        <dbReference type="PROSITE-ProRule" id="PRU00221"/>
    </source>
</evidence>
<feature type="repeat" description="WD" evidence="3">
    <location>
        <begin position="1000"/>
        <end position="1041"/>
    </location>
</feature>
<dbReference type="RefSeq" id="WP_203847001.1">
    <property type="nucleotide sequence ID" value="NZ_BAAAVW010000009.1"/>
</dbReference>
<evidence type="ECO:0000256" key="1">
    <source>
        <dbReference type="ARBA" id="ARBA00022574"/>
    </source>
</evidence>
<feature type="repeat" description="WD" evidence="3">
    <location>
        <begin position="711"/>
        <end position="735"/>
    </location>
</feature>
<reference evidence="6" key="1">
    <citation type="submission" date="2021-01" db="EMBL/GenBank/DDBJ databases">
        <title>Whole genome shotgun sequence of Dactylosporangium siamense NBRC 106093.</title>
        <authorList>
            <person name="Komaki H."/>
            <person name="Tamura T."/>
        </authorList>
    </citation>
    <scope>NUCLEOTIDE SEQUENCE</scope>
    <source>
        <strain evidence="6">NBRC 106093</strain>
    </source>
</reference>
<dbReference type="InterPro" id="IPR001680">
    <property type="entry name" value="WD40_rpt"/>
</dbReference>
<dbReference type="PANTHER" id="PTHR19848:SF8">
    <property type="entry name" value="F-BOX AND WD REPEAT DOMAIN CONTAINING 7"/>
    <property type="match status" value="1"/>
</dbReference>
<dbReference type="InterPro" id="IPR027417">
    <property type="entry name" value="P-loop_NTPase"/>
</dbReference>
<keyword evidence="2" id="KW-0677">Repeat</keyword>
<feature type="repeat" description="WD" evidence="3">
    <location>
        <begin position="1090"/>
        <end position="1124"/>
    </location>
</feature>
<dbReference type="InterPro" id="IPR020472">
    <property type="entry name" value="WD40_PAC1"/>
</dbReference>
<evidence type="ECO:0000313" key="7">
    <source>
        <dbReference type="Proteomes" id="UP000660611"/>
    </source>
</evidence>